<proteinExistence type="inferred from homology"/>
<dbReference type="GeneID" id="20205795"/>
<keyword evidence="8" id="KW-1185">Reference proteome</keyword>
<dbReference type="RefSeq" id="XP_009021806.1">
    <property type="nucleotide sequence ID" value="XM_009023558.1"/>
</dbReference>
<keyword evidence="2" id="KW-0646">Protease inhibitor</keyword>
<dbReference type="SMART" id="SM00043">
    <property type="entry name" value="CY"/>
    <property type="match status" value="1"/>
</dbReference>
<evidence type="ECO:0000256" key="2">
    <source>
        <dbReference type="ARBA" id="ARBA00022690"/>
    </source>
</evidence>
<reference evidence="6 8" key="2">
    <citation type="journal article" date="2013" name="Nature">
        <title>Insights into bilaterian evolution from three spiralian genomes.</title>
        <authorList>
            <person name="Simakov O."/>
            <person name="Marletaz F."/>
            <person name="Cho S.J."/>
            <person name="Edsinger-Gonzales E."/>
            <person name="Havlak P."/>
            <person name="Hellsten U."/>
            <person name="Kuo D.H."/>
            <person name="Larsson T."/>
            <person name="Lv J."/>
            <person name="Arendt D."/>
            <person name="Savage R."/>
            <person name="Osoegawa K."/>
            <person name="de Jong P."/>
            <person name="Grimwood J."/>
            <person name="Chapman J.A."/>
            <person name="Shapiro H."/>
            <person name="Aerts A."/>
            <person name="Otillar R.P."/>
            <person name="Terry A.Y."/>
            <person name="Boore J.L."/>
            <person name="Grigoriev I.V."/>
            <person name="Lindberg D.R."/>
            <person name="Seaver E.C."/>
            <person name="Weisblat D.A."/>
            <person name="Putnam N.H."/>
            <person name="Rokhsar D.S."/>
        </authorList>
    </citation>
    <scope>NUCLEOTIDE SEQUENCE</scope>
</reference>
<evidence type="ECO:0000313" key="7">
    <source>
        <dbReference type="EnsemblMetazoa" id="HelroP176339"/>
    </source>
</evidence>
<dbReference type="KEGG" id="hro:HELRODRAFT_176339"/>
<dbReference type="Proteomes" id="UP000015101">
    <property type="component" value="Unassembled WGS sequence"/>
</dbReference>
<evidence type="ECO:0000256" key="1">
    <source>
        <dbReference type="ARBA" id="ARBA00009403"/>
    </source>
</evidence>
<sequence>MKFAICLLVLVGCAVSYGTMGMVGGWSRADHESEHIKKVAEKILLLFDDLNTSGLAQRLHSVKSAETQVVSGMNYKIKMDVGLLDCTEAQAVTNANCKITKVGECKFVYYEQSWTGTEEITSHECGEFVAV</sequence>
<protein>
    <recommendedName>
        <fullName evidence="5">Cystatin domain-containing protein</fullName>
    </recommendedName>
</protein>
<dbReference type="GO" id="GO:0005737">
    <property type="term" value="C:cytoplasm"/>
    <property type="evidence" value="ECO:0000318"/>
    <property type="project" value="GO_Central"/>
</dbReference>
<dbReference type="EnsemblMetazoa" id="HelroT176339">
    <property type="protein sequence ID" value="HelroP176339"/>
    <property type="gene ID" value="HelroG176339"/>
</dbReference>
<dbReference type="CTD" id="20205795"/>
<dbReference type="InterPro" id="IPR046350">
    <property type="entry name" value="Cystatin_sf"/>
</dbReference>
<organism evidence="7 8">
    <name type="scientific">Helobdella robusta</name>
    <name type="common">Californian leech</name>
    <dbReference type="NCBI Taxonomy" id="6412"/>
    <lineage>
        <taxon>Eukaryota</taxon>
        <taxon>Metazoa</taxon>
        <taxon>Spiralia</taxon>
        <taxon>Lophotrochozoa</taxon>
        <taxon>Annelida</taxon>
        <taxon>Clitellata</taxon>
        <taxon>Hirudinea</taxon>
        <taxon>Rhynchobdellida</taxon>
        <taxon>Glossiphoniidae</taxon>
        <taxon>Helobdella</taxon>
    </lineage>
</organism>
<dbReference type="EMBL" id="AMQM01005630">
    <property type="status" value="NOT_ANNOTATED_CDS"/>
    <property type="molecule type" value="Genomic_DNA"/>
</dbReference>
<dbReference type="GO" id="GO:0004869">
    <property type="term" value="F:cysteine-type endopeptidase inhibitor activity"/>
    <property type="evidence" value="ECO:0000318"/>
    <property type="project" value="GO_Central"/>
</dbReference>
<reference evidence="7" key="3">
    <citation type="submission" date="2015-06" db="UniProtKB">
        <authorList>
            <consortium name="EnsemblMetazoa"/>
        </authorList>
    </citation>
    <scope>IDENTIFICATION</scope>
</reference>
<dbReference type="Pfam" id="PF00031">
    <property type="entry name" value="Cystatin"/>
    <property type="match status" value="1"/>
</dbReference>
<dbReference type="PANTHER" id="PTHR46186">
    <property type="entry name" value="CYSTATIN"/>
    <property type="match status" value="1"/>
</dbReference>
<gene>
    <name evidence="7" type="primary">20205795</name>
    <name evidence="6" type="ORF">HELRODRAFT_176339</name>
</gene>
<dbReference type="CDD" id="cd00042">
    <property type="entry name" value="CY"/>
    <property type="match status" value="1"/>
</dbReference>
<dbReference type="PANTHER" id="PTHR46186:SF2">
    <property type="entry name" value="CYSTATIN"/>
    <property type="match status" value="1"/>
</dbReference>
<keyword evidence="4" id="KW-0732">Signal</keyword>
<accession>T1FAE6</accession>
<dbReference type="EMBL" id="KB097026">
    <property type="protein sequence ID" value="ESO00032.1"/>
    <property type="molecule type" value="Genomic_DNA"/>
</dbReference>
<dbReference type="InParanoid" id="T1FAE6"/>
<feature type="chain" id="PRO_5010897011" description="Cystatin domain-containing protein" evidence="4">
    <location>
        <begin position="17"/>
        <end position="131"/>
    </location>
</feature>
<dbReference type="GO" id="GO:0005615">
    <property type="term" value="C:extracellular space"/>
    <property type="evidence" value="ECO:0000318"/>
    <property type="project" value="GO_Central"/>
</dbReference>
<evidence type="ECO:0000313" key="8">
    <source>
        <dbReference type="Proteomes" id="UP000015101"/>
    </source>
</evidence>
<evidence type="ECO:0000259" key="5">
    <source>
        <dbReference type="SMART" id="SM00043"/>
    </source>
</evidence>
<dbReference type="OMA" id="ITSHECG"/>
<reference evidence="8" key="1">
    <citation type="submission" date="2012-12" db="EMBL/GenBank/DDBJ databases">
        <authorList>
            <person name="Hellsten U."/>
            <person name="Grimwood J."/>
            <person name="Chapman J.A."/>
            <person name="Shapiro H."/>
            <person name="Aerts A."/>
            <person name="Otillar R.P."/>
            <person name="Terry A.Y."/>
            <person name="Boore J.L."/>
            <person name="Simakov O."/>
            <person name="Marletaz F."/>
            <person name="Cho S.-J."/>
            <person name="Edsinger-Gonzales E."/>
            <person name="Havlak P."/>
            <person name="Kuo D.-H."/>
            <person name="Larsson T."/>
            <person name="Lv J."/>
            <person name="Arendt D."/>
            <person name="Savage R."/>
            <person name="Osoegawa K."/>
            <person name="de Jong P."/>
            <person name="Lindberg D.R."/>
            <person name="Seaver E.C."/>
            <person name="Weisblat D.A."/>
            <person name="Putnam N.H."/>
            <person name="Grigoriev I.V."/>
            <person name="Rokhsar D.S."/>
        </authorList>
    </citation>
    <scope>NUCLEOTIDE SEQUENCE</scope>
</reference>
<evidence type="ECO:0000313" key="6">
    <source>
        <dbReference type="EMBL" id="ESO00032.1"/>
    </source>
</evidence>
<evidence type="ECO:0000256" key="3">
    <source>
        <dbReference type="ARBA" id="ARBA00022704"/>
    </source>
</evidence>
<dbReference type="InterPro" id="IPR018073">
    <property type="entry name" value="Prot_inh_cystat_CS"/>
</dbReference>
<keyword evidence="3" id="KW-0789">Thiol protease inhibitor</keyword>
<evidence type="ECO:0000256" key="4">
    <source>
        <dbReference type="SAM" id="SignalP"/>
    </source>
</evidence>
<dbReference type="PROSITE" id="PS00287">
    <property type="entry name" value="CYSTATIN"/>
    <property type="match status" value="1"/>
</dbReference>
<dbReference type="HOGENOM" id="CLU_118168_4_0_1"/>
<dbReference type="GO" id="GO:0031982">
    <property type="term" value="C:vesicle"/>
    <property type="evidence" value="ECO:0000318"/>
    <property type="project" value="GO_Central"/>
</dbReference>
<dbReference type="Gene3D" id="3.10.450.10">
    <property type="match status" value="1"/>
</dbReference>
<dbReference type="SUPFAM" id="SSF54403">
    <property type="entry name" value="Cystatin/monellin"/>
    <property type="match status" value="1"/>
</dbReference>
<dbReference type="InterPro" id="IPR000010">
    <property type="entry name" value="Cystatin_dom"/>
</dbReference>
<comment type="similarity">
    <text evidence="1">Belongs to the cystatin family.</text>
</comment>
<dbReference type="OrthoDB" id="6131664at2759"/>
<name>T1FAE6_HELRO</name>
<feature type="signal peptide" evidence="4">
    <location>
        <begin position="1"/>
        <end position="16"/>
    </location>
</feature>
<feature type="domain" description="Cystatin" evidence="5">
    <location>
        <begin position="21"/>
        <end position="123"/>
    </location>
</feature>
<dbReference type="AlphaFoldDB" id="T1FAE6"/>